<evidence type="ECO:0000313" key="2">
    <source>
        <dbReference type="EMBL" id="PIU41396.1"/>
    </source>
</evidence>
<proteinExistence type="predicted"/>
<keyword evidence="1" id="KW-0812">Transmembrane</keyword>
<comment type="caution">
    <text evidence="2">The sequence shown here is derived from an EMBL/GenBank/DDBJ whole genome shotgun (WGS) entry which is preliminary data.</text>
</comment>
<feature type="transmembrane region" description="Helical" evidence="1">
    <location>
        <begin position="173"/>
        <end position="191"/>
    </location>
</feature>
<protein>
    <submittedName>
        <fullName evidence="2">Uncharacterized protein</fullName>
    </submittedName>
</protein>
<keyword evidence="1" id="KW-1133">Transmembrane helix</keyword>
<gene>
    <name evidence="2" type="ORF">COS99_05920</name>
</gene>
<keyword evidence="1" id="KW-0472">Membrane</keyword>
<dbReference type="AlphaFoldDB" id="A0A2J0L2B4"/>
<name>A0A2J0L2B4_9BACT</name>
<feature type="transmembrane region" description="Helical" evidence="1">
    <location>
        <begin position="69"/>
        <end position="85"/>
    </location>
</feature>
<evidence type="ECO:0000256" key="1">
    <source>
        <dbReference type="SAM" id="Phobius"/>
    </source>
</evidence>
<organism evidence="2 3">
    <name type="scientific">Candidatus Aquitaenariimonas noxiae</name>
    <dbReference type="NCBI Taxonomy" id="1974741"/>
    <lineage>
        <taxon>Bacteria</taxon>
        <taxon>Pseudomonadati</taxon>
        <taxon>Candidatus Omnitrophota</taxon>
        <taxon>Candidatus Aquitaenariimonas</taxon>
    </lineage>
</organism>
<dbReference type="Proteomes" id="UP000230052">
    <property type="component" value="Unassembled WGS sequence"/>
</dbReference>
<feature type="transmembrane region" description="Helical" evidence="1">
    <location>
        <begin position="9"/>
        <end position="27"/>
    </location>
</feature>
<feature type="transmembrane region" description="Helical" evidence="1">
    <location>
        <begin position="136"/>
        <end position="153"/>
    </location>
</feature>
<feature type="transmembrane region" description="Helical" evidence="1">
    <location>
        <begin position="39"/>
        <end position="57"/>
    </location>
</feature>
<reference evidence="2 3" key="1">
    <citation type="submission" date="2017-09" db="EMBL/GenBank/DDBJ databases">
        <title>Depth-based differentiation of microbial function through sediment-hosted aquifers and enrichment of novel symbionts in the deep terrestrial subsurface.</title>
        <authorList>
            <person name="Probst A.J."/>
            <person name="Ladd B."/>
            <person name="Jarett J.K."/>
            <person name="Geller-Mcgrath D.E."/>
            <person name="Sieber C.M."/>
            <person name="Emerson J.B."/>
            <person name="Anantharaman K."/>
            <person name="Thomas B.C."/>
            <person name="Malmstrom R."/>
            <person name="Stieglmeier M."/>
            <person name="Klingl A."/>
            <person name="Woyke T."/>
            <person name="Ryan C.M."/>
            <person name="Banfield J.F."/>
        </authorList>
    </citation>
    <scope>NUCLEOTIDE SEQUENCE [LARGE SCALE GENOMIC DNA]</scope>
    <source>
        <strain evidence="2">CG07_land_8_20_14_0_80_42_15</strain>
    </source>
</reference>
<dbReference type="EMBL" id="PEWV01000060">
    <property type="protein sequence ID" value="PIU41396.1"/>
    <property type="molecule type" value="Genomic_DNA"/>
</dbReference>
<sequence length="221" mass="25368">MAGKIVKNLISVAFIPFIVAVTKAFYFELTGVKALTTMSRYFFCGVVAYVIMYIVFFKMDYLYVAGHEFVHAIFVWIFGGKIFSFKVSKKGGSVKTNKSNTFIELAPYFVPIHAILVLALYLFVDAFWRISSSERYFIFLVGFAFSFHIVMTIDKTKIEQPDFLRLGYWNSLVLVYIINFLVIGILLGSLLPDFSFKNFSCSFITITKDIYVSIFNQLFVV</sequence>
<evidence type="ECO:0000313" key="3">
    <source>
        <dbReference type="Proteomes" id="UP000230052"/>
    </source>
</evidence>
<accession>A0A2J0L2B4</accession>
<feature type="transmembrane region" description="Helical" evidence="1">
    <location>
        <begin position="105"/>
        <end position="124"/>
    </location>
</feature>